<dbReference type="AlphaFoldDB" id="A0AAV9WTC9"/>
<evidence type="ECO:0000256" key="1">
    <source>
        <dbReference type="SAM" id="MobiDB-lite"/>
    </source>
</evidence>
<dbReference type="EMBL" id="JAVHJO010000017">
    <property type="protein sequence ID" value="KAK6525336.1"/>
    <property type="molecule type" value="Genomic_DNA"/>
</dbReference>
<accession>A0AAV9WTC9</accession>
<dbReference type="Proteomes" id="UP001365542">
    <property type="component" value="Unassembled WGS sequence"/>
</dbReference>
<reference evidence="2 3" key="1">
    <citation type="submission" date="2019-10" db="EMBL/GenBank/DDBJ databases">
        <authorList>
            <person name="Palmer J.M."/>
        </authorList>
    </citation>
    <scope>NUCLEOTIDE SEQUENCE [LARGE SCALE GENOMIC DNA]</scope>
    <source>
        <strain evidence="2 3">TWF694</strain>
    </source>
</reference>
<keyword evidence="3" id="KW-1185">Reference proteome</keyword>
<organism evidence="2 3">
    <name type="scientific">Orbilia ellipsospora</name>
    <dbReference type="NCBI Taxonomy" id="2528407"/>
    <lineage>
        <taxon>Eukaryota</taxon>
        <taxon>Fungi</taxon>
        <taxon>Dikarya</taxon>
        <taxon>Ascomycota</taxon>
        <taxon>Pezizomycotina</taxon>
        <taxon>Orbiliomycetes</taxon>
        <taxon>Orbiliales</taxon>
        <taxon>Orbiliaceae</taxon>
        <taxon>Orbilia</taxon>
    </lineage>
</organism>
<proteinExistence type="predicted"/>
<feature type="region of interest" description="Disordered" evidence="1">
    <location>
        <begin position="79"/>
        <end position="136"/>
    </location>
</feature>
<comment type="caution">
    <text evidence="2">The sequence shown here is derived from an EMBL/GenBank/DDBJ whole genome shotgun (WGS) entry which is preliminary data.</text>
</comment>
<evidence type="ECO:0000313" key="3">
    <source>
        <dbReference type="Proteomes" id="UP001365542"/>
    </source>
</evidence>
<gene>
    <name evidence="2" type="ORF">TWF694_005478</name>
</gene>
<feature type="compositionally biased region" description="Acidic residues" evidence="1">
    <location>
        <begin position="82"/>
        <end position="94"/>
    </location>
</feature>
<feature type="compositionally biased region" description="Acidic residues" evidence="1">
    <location>
        <begin position="110"/>
        <end position="124"/>
    </location>
</feature>
<protein>
    <submittedName>
        <fullName evidence="2">Uncharacterized protein</fullName>
    </submittedName>
</protein>
<name>A0AAV9WTC9_9PEZI</name>
<dbReference type="EMBL" id="JAVHJO010000017">
    <property type="protein sequence ID" value="KAK6525335.1"/>
    <property type="molecule type" value="Genomic_DNA"/>
</dbReference>
<evidence type="ECO:0000313" key="2">
    <source>
        <dbReference type="EMBL" id="KAK6525336.1"/>
    </source>
</evidence>
<sequence length="202" mass="22779">MAEAKTQYFDQITHHKLKQEMRKTEPDLRKLILLYNTIDIRRGQSFMRDGLSPLEEQSTKELVSQEAGSVPYIAITEYESQPSDDADGEAEFDDSSSTSDSDSSSSSDSDSYEVDESWEAEELDISPKDESNGDDYQSGGDFYALVIATSASWPPTYGSGQMLWYYGASQSPRDMTERCHQEKDVSCNLEFRKSTPTFSTNF</sequence>
<feature type="compositionally biased region" description="Low complexity" evidence="1">
    <location>
        <begin position="95"/>
        <end position="109"/>
    </location>
</feature>